<organism evidence="3 4">
    <name type="scientific">Rickenella mellea</name>
    <dbReference type="NCBI Taxonomy" id="50990"/>
    <lineage>
        <taxon>Eukaryota</taxon>
        <taxon>Fungi</taxon>
        <taxon>Dikarya</taxon>
        <taxon>Basidiomycota</taxon>
        <taxon>Agaricomycotina</taxon>
        <taxon>Agaricomycetes</taxon>
        <taxon>Hymenochaetales</taxon>
        <taxon>Rickenellaceae</taxon>
        <taxon>Rickenella</taxon>
    </lineage>
</organism>
<gene>
    <name evidence="3" type="ORF">BD410DRAFT_827362</name>
</gene>
<keyword evidence="4" id="KW-1185">Reference proteome</keyword>
<proteinExistence type="predicted"/>
<evidence type="ECO:0000256" key="2">
    <source>
        <dbReference type="SAM" id="MobiDB-lite"/>
    </source>
</evidence>
<name>A0A4Y7QAK1_9AGAM</name>
<evidence type="ECO:0000256" key="1">
    <source>
        <dbReference type="SAM" id="Coils"/>
    </source>
</evidence>
<keyword evidence="1" id="KW-0175">Coiled coil</keyword>
<dbReference type="CDD" id="cd00882">
    <property type="entry name" value="Ras_like_GTPase"/>
    <property type="match status" value="1"/>
</dbReference>
<reference evidence="3 4" key="1">
    <citation type="submission" date="2018-06" db="EMBL/GenBank/DDBJ databases">
        <title>A transcriptomic atlas of mushroom development highlights an independent origin of complex multicellularity.</title>
        <authorList>
            <consortium name="DOE Joint Genome Institute"/>
            <person name="Krizsan K."/>
            <person name="Almasi E."/>
            <person name="Merenyi Z."/>
            <person name="Sahu N."/>
            <person name="Viragh M."/>
            <person name="Koszo T."/>
            <person name="Mondo S."/>
            <person name="Kiss B."/>
            <person name="Balint B."/>
            <person name="Kues U."/>
            <person name="Barry K."/>
            <person name="Hegedus J.C."/>
            <person name="Henrissat B."/>
            <person name="Johnson J."/>
            <person name="Lipzen A."/>
            <person name="Ohm R."/>
            <person name="Nagy I."/>
            <person name="Pangilinan J."/>
            <person name="Yan J."/>
            <person name="Xiong Y."/>
            <person name="Grigoriev I.V."/>
            <person name="Hibbett D.S."/>
            <person name="Nagy L.G."/>
        </authorList>
    </citation>
    <scope>NUCLEOTIDE SEQUENCE [LARGE SCALE GENOMIC DNA]</scope>
    <source>
        <strain evidence="3 4">SZMC22713</strain>
    </source>
</reference>
<evidence type="ECO:0000313" key="4">
    <source>
        <dbReference type="Proteomes" id="UP000294933"/>
    </source>
</evidence>
<sequence length="334" mass="37151">MGSPTSLRTPLKEIAIAVMGPSGSGKTTFINLLSGSNFNDGRGIQGYHREVRVGSPFELDGHLVTLIETPSFDNGKRSDAKVLNNIASYLSTMYEQGGRLTGIIYMQKISNLTMDIAASRNLEMFKSLCGPNANQNVIVVTSAWDTVEGNVGQDHEREFMRNETHFRTVMESGGKMMRHNASVASGEVIIRQFLRKPPLALRIQDELCTRRLDITETAAGSRLISDILEESNTHKSKLRWLEMEITTAKLANDAETENDIRKECSWLQAKVERLENEMAEMAVAYGRMNDISKGQTHVISRIPPKSRTPGHLLGLDGHGKGHQDKHFARSGYHL</sequence>
<dbReference type="Gene3D" id="3.40.50.300">
    <property type="entry name" value="P-loop containing nucleotide triphosphate hydrolases"/>
    <property type="match status" value="1"/>
</dbReference>
<dbReference type="EMBL" id="ML170168">
    <property type="protein sequence ID" value="TDL23889.1"/>
    <property type="molecule type" value="Genomic_DNA"/>
</dbReference>
<protein>
    <recommendedName>
        <fullName evidence="5">G domain-containing protein</fullName>
    </recommendedName>
</protein>
<dbReference type="VEuPathDB" id="FungiDB:BD410DRAFT_827362"/>
<dbReference type="SUPFAM" id="SSF52540">
    <property type="entry name" value="P-loop containing nucleoside triphosphate hydrolases"/>
    <property type="match status" value="1"/>
</dbReference>
<evidence type="ECO:0000313" key="3">
    <source>
        <dbReference type="EMBL" id="TDL23889.1"/>
    </source>
</evidence>
<dbReference type="OrthoDB" id="8954335at2759"/>
<dbReference type="InterPro" id="IPR027417">
    <property type="entry name" value="P-loop_NTPase"/>
</dbReference>
<feature type="coiled-coil region" evidence="1">
    <location>
        <begin position="257"/>
        <end position="284"/>
    </location>
</feature>
<accession>A0A4Y7QAK1</accession>
<feature type="compositionally biased region" description="Basic and acidic residues" evidence="2">
    <location>
        <begin position="317"/>
        <end position="327"/>
    </location>
</feature>
<dbReference type="Proteomes" id="UP000294933">
    <property type="component" value="Unassembled WGS sequence"/>
</dbReference>
<feature type="region of interest" description="Disordered" evidence="2">
    <location>
        <begin position="315"/>
        <end position="334"/>
    </location>
</feature>
<evidence type="ECO:0008006" key="5">
    <source>
        <dbReference type="Google" id="ProtNLM"/>
    </source>
</evidence>
<dbReference type="AlphaFoldDB" id="A0A4Y7QAK1"/>